<gene>
    <name evidence="1" type="ORF">NUTIK01_09090</name>
</gene>
<protein>
    <submittedName>
        <fullName evidence="1">Uncharacterized protein</fullName>
    </submittedName>
</protein>
<keyword evidence="2" id="KW-1185">Reference proteome</keyword>
<organism evidence="1 2">
    <name type="scientific">Novosphingobium pituita</name>
    <dbReference type="NCBI Taxonomy" id="3056842"/>
    <lineage>
        <taxon>Bacteria</taxon>
        <taxon>Pseudomonadati</taxon>
        <taxon>Pseudomonadota</taxon>
        <taxon>Alphaproteobacteria</taxon>
        <taxon>Sphingomonadales</taxon>
        <taxon>Sphingomonadaceae</taxon>
        <taxon>Novosphingobium</taxon>
    </lineage>
</organism>
<evidence type="ECO:0000313" key="2">
    <source>
        <dbReference type="Proteomes" id="UP001187221"/>
    </source>
</evidence>
<proteinExistence type="predicted"/>
<comment type="caution">
    <text evidence="1">The sequence shown here is derived from an EMBL/GenBank/DDBJ whole genome shotgun (WGS) entry which is preliminary data.</text>
</comment>
<name>A0ABQ6P6Y6_9SPHN</name>
<reference evidence="1 2" key="1">
    <citation type="submission" date="2023-06" db="EMBL/GenBank/DDBJ databases">
        <title>Draft genome sequence of Novosphingobium sp. strain IK01.</title>
        <authorList>
            <person name="Hatamoto M."/>
            <person name="Ikarashi T."/>
            <person name="Yamaguchi T."/>
        </authorList>
    </citation>
    <scope>NUCLEOTIDE SEQUENCE [LARGE SCALE GENOMIC DNA]</scope>
    <source>
        <strain evidence="1 2">IK01</strain>
    </source>
</reference>
<sequence length="87" mass="9995">MPAFEIEAVEEALGQNLDKELEEDFAKKLHHEFKNEFHGFHIPRRSLGDSWQTEWQACNTKQGPVGPCSRFRDAGGLMKPQPVMPWS</sequence>
<accession>A0ABQ6P6Y6</accession>
<evidence type="ECO:0000313" key="1">
    <source>
        <dbReference type="EMBL" id="GMM60132.1"/>
    </source>
</evidence>
<dbReference type="Proteomes" id="UP001187221">
    <property type="component" value="Unassembled WGS sequence"/>
</dbReference>
<dbReference type="EMBL" id="BTFW01000001">
    <property type="protein sequence ID" value="GMM60132.1"/>
    <property type="molecule type" value="Genomic_DNA"/>
</dbReference>